<evidence type="ECO:0000313" key="13">
    <source>
        <dbReference type="Proteomes" id="UP000320876"/>
    </source>
</evidence>
<feature type="transmembrane region" description="Helical" evidence="10">
    <location>
        <begin position="54"/>
        <end position="74"/>
    </location>
</feature>
<comment type="subcellular location">
    <subcellularLocation>
        <location evidence="2 10">Cell membrane</location>
        <topology evidence="2 10">Multi-pass membrane protein</topology>
    </subcellularLocation>
</comment>
<dbReference type="SUPFAM" id="SSF161098">
    <property type="entry name" value="MetI-like"/>
    <property type="match status" value="1"/>
</dbReference>
<dbReference type="Gene3D" id="1.10.3720.10">
    <property type="entry name" value="MetI-like"/>
    <property type="match status" value="1"/>
</dbReference>
<comment type="caution">
    <text evidence="12">The sequence shown here is derived from an EMBL/GenBank/DDBJ whole genome shotgun (WGS) entry which is preliminary data.</text>
</comment>
<comment type="similarity">
    <text evidence="3 10">Belongs to the binding-protein-dependent transport system permease family. CysTW subfamily.</text>
</comment>
<sequence>MSTPTTSRNQGPDLDKPVGGIPLSHGTIPKFAPQATLLAAAVLGLVLNLTGMSIGLAAVLVAVLYAVVIYAWSASVEGGRKGKDRLITAVVYSAFLLALLPLISVVVTVVSEGFARFDAEFFSYSMRGVVGEGGGIYHALMGTLIITALAAVISVPIGMLCAIYLVEYGRGKLAKAITFFVDVMTGIPSIVAGLFAVALFTLFFGPGVRMGIMGSIALSVLMIPVVVRSTEEMLKLVPNELREAAYALAVPKWRMIVKVVLPTALAGIATGVTLAIARVIGETAPLLLTVGITSSVNLNPFDGRMATLSVFSYYEYVSPGVPPEPSLDRAWAAALLLIIIVMALNLVARVISRLFAPKTRG</sequence>
<comment type="function">
    <text evidence="1">Part of the binding-protein-dependent transport system for phosphate; probably responsible for the translocation of the substrate across the membrane.</text>
</comment>
<dbReference type="PROSITE" id="PS50928">
    <property type="entry name" value="ABC_TM1"/>
    <property type="match status" value="1"/>
</dbReference>
<dbReference type="InterPro" id="IPR051408">
    <property type="entry name" value="Phosphate_transprt_permease"/>
</dbReference>
<evidence type="ECO:0000256" key="3">
    <source>
        <dbReference type="ARBA" id="ARBA00007069"/>
    </source>
</evidence>
<dbReference type="InterPro" id="IPR005672">
    <property type="entry name" value="Phosphate_PstA"/>
</dbReference>
<keyword evidence="9 10" id="KW-0472">Membrane</keyword>
<evidence type="ECO:0000313" key="12">
    <source>
        <dbReference type="EMBL" id="TQJ03520.1"/>
    </source>
</evidence>
<dbReference type="EMBL" id="VFML01000001">
    <property type="protein sequence ID" value="TQJ03520.1"/>
    <property type="molecule type" value="Genomic_DNA"/>
</dbReference>
<dbReference type="InterPro" id="IPR035906">
    <property type="entry name" value="MetI-like_sf"/>
</dbReference>
<evidence type="ECO:0000256" key="5">
    <source>
        <dbReference type="ARBA" id="ARBA00022475"/>
    </source>
</evidence>
<keyword evidence="7 10" id="KW-0812">Transmembrane</keyword>
<evidence type="ECO:0000256" key="1">
    <source>
        <dbReference type="ARBA" id="ARBA00003510"/>
    </source>
</evidence>
<dbReference type="OrthoDB" id="9775069at2"/>
<evidence type="ECO:0000259" key="11">
    <source>
        <dbReference type="PROSITE" id="PS50928"/>
    </source>
</evidence>
<keyword evidence="4" id="KW-0813">Transport</keyword>
<evidence type="ECO:0000256" key="4">
    <source>
        <dbReference type="ARBA" id="ARBA00022448"/>
    </source>
</evidence>
<feature type="transmembrane region" description="Helical" evidence="10">
    <location>
        <begin position="330"/>
        <end position="351"/>
    </location>
</feature>
<accession>A0A542DK99</accession>
<dbReference type="CDD" id="cd06261">
    <property type="entry name" value="TM_PBP2"/>
    <property type="match status" value="1"/>
</dbReference>
<evidence type="ECO:0000256" key="6">
    <source>
        <dbReference type="ARBA" id="ARBA00022592"/>
    </source>
</evidence>
<keyword evidence="6" id="KW-0592">Phosphate transport</keyword>
<keyword evidence="8 10" id="KW-1133">Transmembrane helix</keyword>
<name>A0A542DK99_AMYCI</name>
<keyword evidence="5 10" id="KW-1003">Cell membrane</keyword>
<feature type="transmembrane region" description="Helical" evidence="10">
    <location>
        <begin position="259"/>
        <end position="280"/>
    </location>
</feature>
<gene>
    <name evidence="12" type="ORF">FB471_3282</name>
</gene>
<proteinExistence type="inferred from homology"/>
<dbReference type="NCBIfam" id="TIGR00974">
    <property type="entry name" value="3a0107s02c"/>
    <property type="match status" value="1"/>
</dbReference>
<feature type="domain" description="ABC transmembrane type-1" evidence="11">
    <location>
        <begin position="140"/>
        <end position="348"/>
    </location>
</feature>
<dbReference type="RefSeq" id="WP_141999296.1">
    <property type="nucleotide sequence ID" value="NZ_VFML01000001.1"/>
</dbReference>
<dbReference type="InterPro" id="IPR000515">
    <property type="entry name" value="MetI-like"/>
</dbReference>
<dbReference type="PANTHER" id="PTHR42922:SF1">
    <property type="entry name" value="PHOSPHATE TRANSPORT SYSTEM PERMEASE PROTEIN PSTA"/>
    <property type="match status" value="1"/>
</dbReference>
<evidence type="ECO:0000256" key="8">
    <source>
        <dbReference type="ARBA" id="ARBA00022989"/>
    </source>
</evidence>
<dbReference type="GO" id="GO:0005886">
    <property type="term" value="C:plasma membrane"/>
    <property type="evidence" value="ECO:0007669"/>
    <property type="project" value="UniProtKB-SubCell"/>
</dbReference>
<feature type="transmembrane region" description="Helical" evidence="10">
    <location>
        <begin position="210"/>
        <end position="227"/>
    </location>
</feature>
<evidence type="ECO:0000256" key="2">
    <source>
        <dbReference type="ARBA" id="ARBA00004651"/>
    </source>
</evidence>
<protein>
    <recommendedName>
        <fullName evidence="10">Phosphate transport system permease protein PstA</fullName>
    </recommendedName>
</protein>
<reference evidence="12 13" key="1">
    <citation type="submission" date="2019-06" db="EMBL/GenBank/DDBJ databases">
        <title>Sequencing the genomes of 1000 actinobacteria strains.</title>
        <authorList>
            <person name="Klenk H.-P."/>
        </authorList>
    </citation>
    <scope>NUCLEOTIDE SEQUENCE [LARGE SCALE GENOMIC DNA]</scope>
    <source>
        <strain evidence="12 13">DSM 45679</strain>
    </source>
</reference>
<feature type="transmembrane region" description="Helical" evidence="10">
    <location>
        <begin position="177"/>
        <end position="204"/>
    </location>
</feature>
<dbReference type="PANTHER" id="PTHR42922">
    <property type="entry name" value="PHOSPHATE TRANSPORT SYSTEM PERMEASE PROTEIN PSTA"/>
    <property type="match status" value="1"/>
</dbReference>
<feature type="transmembrane region" description="Helical" evidence="10">
    <location>
        <begin position="86"/>
        <end position="115"/>
    </location>
</feature>
<dbReference type="GO" id="GO:0005315">
    <property type="term" value="F:phosphate transmembrane transporter activity"/>
    <property type="evidence" value="ECO:0007669"/>
    <property type="project" value="InterPro"/>
</dbReference>
<dbReference type="AlphaFoldDB" id="A0A542DK99"/>
<keyword evidence="13" id="KW-1185">Reference proteome</keyword>
<dbReference type="Pfam" id="PF00528">
    <property type="entry name" value="BPD_transp_1"/>
    <property type="match status" value="1"/>
</dbReference>
<organism evidence="12 13">
    <name type="scientific">Amycolatopsis cihanbeyliensis</name>
    <dbReference type="NCBI Taxonomy" id="1128664"/>
    <lineage>
        <taxon>Bacteria</taxon>
        <taxon>Bacillati</taxon>
        <taxon>Actinomycetota</taxon>
        <taxon>Actinomycetes</taxon>
        <taxon>Pseudonocardiales</taxon>
        <taxon>Pseudonocardiaceae</taxon>
        <taxon>Amycolatopsis</taxon>
    </lineage>
</organism>
<evidence type="ECO:0000256" key="7">
    <source>
        <dbReference type="ARBA" id="ARBA00022692"/>
    </source>
</evidence>
<dbReference type="GO" id="GO:0035435">
    <property type="term" value="P:phosphate ion transmembrane transport"/>
    <property type="evidence" value="ECO:0007669"/>
    <property type="project" value="InterPro"/>
</dbReference>
<evidence type="ECO:0000256" key="9">
    <source>
        <dbReference type="ARBA" id="ARBA00023136"/>
    </source>
</evidence>
<feature type="transmembrane region" description="Helical" evidence="10">
    <location>
        <begin position="135"/>
        <end position="165"/>
    </location>
</feature>
<evidence type="ECO:0000256" key="10">
    <source>
        <dbReference type="RuleBase" id="RU363043"/>
    </source>
</evidence>
<dbReference type="Proteomes" id="UP000320876">
    <property type="component" value="Unassembled WGS sequence"/>
</dbReference>